<proteinExistence type="predicted"/>
<evidence type="ECO:0000256" key="1">
    <source>
        <dbReference type="SAM" id="MobiDB-lite"/>
    </source>
</evidence>
<evidence type="ECO:0008006" key="5">
    <source>
        <dbReference type="Google" id="ProtNLM"/>
    </source>
</evidence>
<gene>
    <name evidence="3" type="ORF">GP486_003646</name>
</gene>
<name>A0A9P8LCU8_9PEZI</name>
<dbReference type="PANTHER" id="PTHR35519">
    <property type="entry name" value="MEMBRANE PROTEINS"/>
    <property type="match status" value="1"/>
</dbReference>
<feature type="transmembrane region" description="Helical" evidence="2">
    <location>
        <begin position="78"/>
        <end position="99"/>
    </location>
</feature>
<keyword evidence="2" id="KW-0812">Transmembrane</keyword>
<dbReference type="AlphaFoldDB" id="A0A9P8LCU8"/>
<reference evidence="3" key="1">
    <citation type="submission" date="2021-03" db="EMBL/GenBank/DDBJ databases">
        <title>Comparative genomics and phylogenomic investigation of the class Geoglossomycetes provide insights into ecological specialization and systematics.</title>
        <authorList>
            <person name="Melie T."/>
            <person name="Pirro S."/>
            <person name="Miller A.N."/>
            <person name="Quandt A."/>
        </authorList>
    </citation>
    <scope>NUCLEOTIDE SEQUENCE</scope>
    <source>
        <strain evidence="3">CAQ_001_2017</strain>
    </source>
</reference>
<accession>A0A9P8LCU8</accession>
<dbReference type="Pfam" id="PF13430">
    <property type="entry name" value="DUF4112"/>
    <property type="match status" value="1"/>
</dbReference>
<organism evidence="3 4">
    <name type="scientific">Trichoglossum hirsutum</name>
    <dbReference type="NCBI Taxonomy" id="265104"/>
    <lineage>
        <taxon>Eukaryota</taxon>
        <taxon>Fungi</taxon>
        <taxon>Dikarya</taxon>
        <taxon>Ascomycota</taxon>
        <taxon>Pezizomycotina</taxon>
        <taxon>Geoglossomycetes</taxon>
        <taxon>Geoglossales</taxon>
        <taxon>Geoglossaceae</taxon>
        <taxon>Trichoglossum</taxon>
    </lineage>
</organism>
<evidence type="ECO:0000313" key="4">
    <source>
        <dbReference type="Proteomes" id="UP000750711"/>
    </source>
</evidence>
<keyword evidence="2" id="KW-1133">Transmembrane helix</keyword>
<feature type="region of interest" description="Disordered" evidence="1">
    <location>
        <begin position="178"/>
        <end position="261"/>
    </location>
</feature>
<dbReference type="InterPro" id="IPR025187">
    <property type="entry name" value="DUF4112"/>
</dbReference>
<keyword evidence="2" id="KW-0472">Membrane</keyword>
<dbReference type="Proteomes" id="UP000750711">
    <property type="component" value="Unassembled WGS sequence"/>
</dbReference>
<evidence type="ECO:0000313" key="3">
    <source>
        <dbReference type="EMBL" id="KAH0559837.1"/>
    </source>
</evidence>
<feature type="compositionally biased region" description="Basic and acidic residues" evidence="1">
    <location>
        <begin position="243"/>
        <end position="261"/>
    </location>
</feature>
<comment type="caution">
    <text evidence="3">The sequence shown here is derived from an EMBL/GenBank/DDBJ whole genome shotgun (WGS) entry which is preliminary data.</text>
</comment>
<keyword evidence="4" id="KW-1185">Reference proteome</keyword>
<feature type="transmembrane region" description="Helical" evidence="2">
    <location>
        <begin position="129"/>
        <end position="149"/>
    </location>
</feature>
<dbReference type="PANTHER" id="PTHR35519:SF2">
    <property type="entry name" value="PH DOMAIN PROTEIN"/>
    <property type="match status" value="1"/>
</dbReference>
<dbReference type="EMBL" id="JAGHQM010000510">
    <property type="protein sequence ID" value="KAH0559837.1"/>
    <property type="molecule type" value="Genomic_DNA"/>
</dbReference>
<protein>
    <recommendedName>
        <fullName evidence="5">PH domain-containing protein</fullName>
    </recommendedName>
</protein>
<evidence type="ECO:0000256" key="2">
    <source>
        <dbReference type="SAM" id="Phobius"/>
    </source>
</evidence>
<sequence length="261" mass="29167">MSDAFAKFVAKKILGETAKNHFGQEDPYFETVPATRLKGKRNKKGKKLPKATPPGISAHDAKVLTKVKRRAYRLDMGLFNFLGVQFGWGSVIGIVPAIGDVIDMLMALMVINTCETVEGGLDSSVLYKMYLNLILDFAIGLVPFLGDIADAMYKCNTRNAVLLEEFLRKRGQVALKRQGAHNIVDPSLPDTYDMEDDDEMPPPRRNTTRGHRDREPARPAPAKAPRETRGGGLFGLGGGRHHREPDIEMGDRDRDRTRRHR</sequence>